<protein>
    <submittedName>
        <fullName evidence="1">Uncharacterized protein</fullName>
    </submittedName>
</protein>
<evidence type="ECO:0000313" key="1">
    <source>
        <dbReference type="EMBL" id="CCO46707.1"/>
    </source>
</evidence>
<gene>
    <name evidence="1" type="ORF">VIBNISOn1_1840090</name>
</gene>
<name>A0AAV2VPT2_9VIBR</name>
<comment type="caution">
    <text evidence="1">The sequence shown here is derived from an EMBL/GenBank/DDBJ whole genome shotgun (WGS) entry which is preliminary data.</text>
</comment>
<accession>A0AAV2VPT2</accession>
<reference evidence="1 2" key="1">
    <citation type="journal article" date="2013" name="ISME J.">
        <title>Comparative genomics of pathogenic lineages of Vibrio nigripulchritudo identifies virulence-associated traits.</title>
        <authorList>
            <person name="Goudenege D."/>
            <person name="Labreuche Y."/>
            <person name="Krin E."/>
            <person name="Ansquer D."/>
            <person name="Mangenot S."/>
            <person name="Calteau A."/>
            <person name="Medigue C."/>
            <person name="Mazel D."/>
            <person name="Polz M.F."/>
            <person name="Le Roux F."/>
        </authorList>
    </citation>
    <scope>NUCLEOTIDE SEQUENCE [LARGE SCALE GENOMIC DNA]</scope>
    <source>
        <strain evidence="1 2">SOn1</strain>
    </source>
</reference>
<dbReference type="Proteomes" id="UP000018211">
    <property type="component" value="Unassembled WGS sequence"/>
</dbReference>
<organism evidence="1 2">
    <name type="scientific">Vibrio nigripulchritudo SOn1</name>
    <dbReference type="NCBI Taxonomy" id="1238450"/>
    <lineage>
        <taxon>Bacteria</taxon>
        <taxon>Pseudomonadati</taxon>
        <taxon>Pseudomonadota</taxon>
        <taxon>Gammaproteobacteria</taxon>
        <taxon>Vibrionales</taxon>
        <taxon>Vibrionaceae</taxon>
        <taxon>Vibrio</taxon>
    </lineage>
</organism>
<evidence type="ECO:0000313" key="2">
    <source>
        <dbReference type="Proteomes" id="UP000018211"/>
    </source>
</evidence>
<dbReference type="EMBL" id="CAOF01000095">
    <property type="protein sequence ID" value="CCO46707.1"/>
    <property type="molecule type" value="Genomic_DNA"/>
</dbReference>
<dbReference type="AlphaFoldDB" id="A0AAV2VPT2"/>
<dbReference type="RefSeq" id="WP_022611765.1">
    <property type="nucleotide sequence ID" value="NZ_LK391965.1"/>
</dbReference>
<sequence length="108" mass="12174">MRNYIPYGLCTDYDELFDRVSEGEVIVAFVNASGFSSPPDILYSVCKISLAHGQILGEVSGTRYLEVSQDDVDTYNASERKENGTLKSLFIRDCQRLMLGWIKPKKEA</sequence>
<proteinExistence type="predicted"/>